<dbReference type="Proteomes" id="UP000244924">
    <property type="component" value="Unassembled WGS sequence"/>
</dbReference>
<dbReference type="Gene3D" id="3.30.43.10">
    <property type="entry name" value="Uridine Diphospho-n-acetylenolpyruvylglucosamine Reductase, domain 2"/>
    <property type="match status" value="1"/>
</dbReference>
<dbReference type="PROSITE" id="PS51387">
    <property type="entry name" value="FAD_PCMH"/>
    <property type="match status" value="1"/>
</dbReference>
<dbReference type="InterPro" id="IPR016164">
    <property type="entry name" value="FAD-linked_Oxase-like_C"/>
</dbReference>
<evidence type="ECO:0000256" key="1">
    <source>
        <dbReference type="ARBA" id="ARBA00001974"/>
    </source>
</evidence>
<dbReference type="GO" id="GO:0016491">
    <property type="term" value="F:oxidoreductase activity"/>
    <property type="evidence" value="ECO:0007669"/>
    <property type="project" value="UniProtKB-KW"/>
</dbReference>
<evidence type="ECO:0000259" key="5">
    <source>
        <dbReference type="PROSITE" id="PS51387"/>
    </source>
</evidence>
<proteinExistence type="inferred from homology"/>
<dbReference type="InterPro" id="IPR016171">
    <property type="entry name" value="Vanillyl_alc_oxidase_C-sub2"/>
</dbReference>
<keyword evidence="4" id="KW-0274">FAD</keyword>
<dbReference type="EC" id="1.-.-.-" evidence="6"/>
<dbReference type="GO" id="GO:0022904">
    <property type="term" value="P:respiratory electron transport chain"/>
    <property type="evidence" value="ECO:0007669"/>
    <property type="project" value="TreeGrafter"/>
</dbReference>
<dbReference type="EMBL" id="OMOQ01000006">
    <property type="protein sequence ID" value="SPH24964.1"/>
    <property type="molecule type" value="Genomic_DNA"/>
</dbReference>
<evidence type="ECO:0000256" key="3">
    <source>
        <dbReference type="ARBA" id="ARBA00022630"/>
    </source>
</evidence>
<dbReference type="Gene3D" id="3.30.465.10">
    <property type="match status" value="1"/>
</dbReference>
<protein>
    <submittedName>
        <fullName evidence="6">Putative FAD-linked oxidoreductase</fullName>
        <ecNumber evidence="6">1.-.-.-</ecNumber>
    </submittedName>
</protein>
<dbReference type="Gene3D" id="3.30.70.2190">
    <property type="match status" value="1"/>
</dbReference>
<dbReference type="Pfam" id="PF01565">
    <property type="entry name" value="FAD_binding_4"/>
    <property type="match status" value="1"/>
</dbReference>
<dbReference type="Gene3D" id="3.30.70.2740">
    <property type="match status" value="1"/>
</dbReference>
<dbReference type="SUPFAM" id="SSF56176">
    <property type="entry name" value="FAD-binding/transporter-associated domain-like"/>
    <property type="match status" value="1"/>
</dbReference>
<dbReference type="GO" id="GO:0071949">
    <property type="term" value="F:FAD binding"/>
    <property type="evidence" value="ECO:0007669"/>
    <property type="project" value="InterPro"/>
</dbReference>
<gene>
    <name evidence="6" type="ORF">DEA8626_03997</name>
</gene>
<comment type="similarity">
    <text evidence="2">Belongs to the FAD-binding oxidoreductase/transferase type 4 family.</text>
</comment>
<feature type="domain" description="FAD-binding PCMH-type" evidence="5">
    <location>
        <begin position="51"/>
        <end position="233"/>
    </location>
</feature>
<dbReference type="InterPro" id="IPR016167">
    <property type="entry name" value="FAD-bd_PCMH_sub1"/>
</dbReference>
<dbReference type="PANTHER" id="PTHR43716">
    <property type="entry name" value="D-2-HYDROXYGLUTARATE DEHYDROGENASE, MITOCHONDRIAL"/>
    <property type="match status" value="1"/>
</dbReference>
<organism evidence="6 7">
    <name type="scientific">Albidovulum aquaemixtae</name>
    <dbReference type="NCBI Taxonomy" id="1542388"/>
    <lineage>
        <taxon>Bacteria</taxon>
        <taxon>Pseudomonadati</taxon>
        <taxon>Pseudomonadota</taxon>
        <taxon>Alphaproteobacteria</taxon>
        <taxon>Rhodobacterales</taxon>
        <taxon>Paracoccaceae</taxon>
        <taxon>Albidovulum</taxon>
    </lineage>
</organism>
<evidence type="ECO:0000256" key="2">
    <source>
        <dbReference type="ARBA" id="ARBA00008000"/>
    </source>
</evidence>
<dbReference type="InterPro" id="IPR004113">
    <property type="entry name" value="FAD-bd_oxidored_4_C"/>
</dbReference>
<reference evidence="6 7" key="1">
    <citation type="submission" date="2018-03" db="EMBL/GenBank/DDBJ databases">
        <authorList>
            <person name="Keele B.F."/>
        </authorList>
    </citation>
    <scope>NUCLEOTIDE SEQUENCE [LARGE SCALE GENOMIC DNA]</scope>
    <source>
        <strain evidence="6 7">CECT 8626</strain>
    </source>
</reference>
<dbReference type="InterPro" id="IPR016166">
    <property type="entry name" value="FAD-bd_PCMH"/>
</dbReference>
<dbReference type="AlphaFoldDB" id="A0A2R8BNQ4"/>
<evidence type="ECO:0000313" key="7">
    <source>
        <dbReference type="Proteomes" id="UP000244924"/>
    </source>
</evidence>
<evidence type="ECO:0000313" key="6">
    <source>
        <dbReference type="EMBL" id="SPH24964.1"/>
    </source>
</evidence>
<dbReference type="InterPro" id="IPR016169">
    <property type="entry name" value="FAD-bd_PCMH_sub2"/>
</dbReference>
<dbReference type="Pfam" id="PF02913">
    <property type="entry name" value="FAD-oxidase_C"/>
    <property type="match status" value="1"/>
</dbReference>
<name>A0A2R8BNQ4_9RHOB</name>
<dbReference type="InterPro" id="IPR036318">
    <property type="entry name" value="FAD-bd_PCMH-like_sf"/>
</dbReference>
<comment type="cofactor">
    <cofactor evidence="1">
        <name>FAD</name>
        <dbReference type="ChEBI" id="CHEBI:57692"/>
    </cofactor>
</comment>
<sequence length="485" mass="51006">MNGLAAPPKACFTGPMLNPADAALAKRLSECLPDGTLGRAEPRYLEEPRDLAVTPSALLARPRTTDEVARIVRVCAEARVGIVPWGGGTGLVLGQVVPEGPAPLILSLERMCALRGIWPDESVMLVEAGMTLAEAQAAAEKSGRLFPLSLASEGTARIGGNLATNAGGTAVLRYGNARDLCLGVEAVLPDGSVHHGLKRLRKDNTGYDLRHLLVGSEGTLGIITAATLRLYPRPAGIGTAAFAVADPSASLNLLARAQERTAGGVTSFELMSRQGLFFLDEVLPDLRQPFAKRPDWMVLAELGLPAGLDPETVLAELYEAAAEDGLVSDGVIASSSAQARALWKLREALPEANRRIGAIASHDISLPLSEIAAFVDRAGAAIGALGDLRINCFGHLGDGNLHYNVFPPKGGRAADHRHLADAIRQAVHDLAHEFGGSISAEHGIGRLKRDDLERYGDPAKLSAMRAIKAALDPLGIMNPGAVLRS</sequence>
<dbReference type="Gene3D" id="1.10.45.10">
    <property type="entry name" value="Vanillyl-alcohol Oxidase, Chain A, domain 4"/>
    <property type="match status" value="1"/>
</dbReference>
<dbReference type="PANTHER" id="PTHR43716:SF2">
    <property type="entry name" value="BLL6224 PROTEIN"/>
    <property type="match status" value="1"/>
</dbReference>
<keyword evidence="3" id="KW-0285">Flavoprotein</keyword>
<keyword evidence="6" id="KW-0560">Oxidoreductase</keyword>
<keyword evidence="7" id="KW-1185">Reference proteome</keyword>
<evidence type="ECO:0000256" key="4">
    <source>
        <dbReference type="ARBA" id="ARBA00022827"/>
    </source>
</evidence>
<accession>A0A2R8BNQ4</accession>
<dbReference type="SUPFAM" id="SSF55103">
    <property type="entry name" value="FAD-linked oxidases, C-terminal domain"/>
    <property type="match status" value="1"/>
</dbReference>
<dbReference type="InterPro" id="IPR051264">
    <property type="entry name" value="FAD-oxidored/transferase_4"/>
</dbReference>
<dbReference type="FunFam" id="1.10.45.10:FF:000001">
    <property type="entry name" value="D-lactate dehydrogenase mitochondrial"/>
    <property type="match status" value="1"/>
</dbReference>
<dbReference type="InterPro" id="IPR006094">
    <property type="entry name" value="Oxid_FAD_bind_N"/>
</dbReference>